<dbReference type="AlphaFoldDB" id="Q1I689"/>
<keyword evidence="2" id="KW-1133">Transmembrane helix</keyword>
<feature type="transmembrane region" description="Helical" evidence="2">
    <location>
        <begin position="24"/>
        <end position="45"/>
    </location>
</feature>
<keyword evidence="2" id="KW-0812">Transmembrane</keyword>
<dbReference type="STRING" id="384676.PSEEN4157"/>
<gene>
    <name evidence="3" type="ordered locus">PSEEN4157</name>
</gene>
<evidence type="ECO:0000313" key="3">
    <source>
        <dbReference type="EMBL" id="CAK16846.1"/>
    </source>
</evidence>
<proteinExistence type="predicted"/>
<dbReference type="Proteomes" id="UP000000658">
    <property type="component" value="Chromosome"/>
</dbReference>
<dbReference type="HOGENOM" id="CLU_1132846_0_0_6"/>
<dbReference type="EMBL" id="CT573326">
    <property type="protein sequence ID" value="CAK16846.1"/>
    <property type="molecule type" value="Genomic_DNA"/>
</dbReference>
<dbReference type="KEGG" id="pen:PSEEN4157"/>
<name>Q1I689_PSEE4</name>
<evidence type="ECO:0000313" key="4">
    <source>
        <dbReference type="Proteomes" id="UP000000658"/>
    </source>
</evidence>
<sequence length="245" mass="26517">MPSVKRSVRYRHGNTTISHRGIEIAPIAFTGIGGIAIVGATRAAAGGAKRHERRATTGLTWLAIIGGTGPTRANSDFRGEQTCKAYQLFRDTAAAAAARPWSCSTPGTATTASSHTHTRQPSATAQNWWYYWFAGTWGLPDDVSGCQARRQLSLPDTPPFARAISPEGQEVARKDEFRRSEPFVGDQGVEHDPVIAACLDRQRVGRCIASAQNHFHRTQGLVSGRERDGKVSSTCINDDMPETLG</sequence>
<organism evidence="3 4">
    <name type="scientific">Pseudomonas entomophila (strain L48)</name>
    <dbReference type="NCBI Taxonomy" id="384676"/>
    <lineage>
        <taxon>Bacteria</taxon>
        <taxon>Pseudomonadati</taxon>
        <taxon>Pseudomonadota</taxon>
        <taxon>Gammaproteobacteria</taxon>
        <taxon>Pseudomonadales</taxon>
        <taxon>Pseudomonadaceae</taxon>
        <taxon>Pseudomonas</taxon>
    </lineage>
</organism>
<reference evidence="3 4" key="1">
    <citation type="journal article" date="2006" name="Nat. Biotechnol.">
        <title>Complete genome sequence of the entomopathogenic and metabolically versatile soil bacterium Pseudomonas entomophila.</title>
        <authorList>
            <person name="Vodovar N."/>
            <person name="Vallenet D."/>
            <person name="Cruveiller S."/>
            <person name="Rouy Z."/>
            <person name="Barbe V."/>
            <person name="Acosta C."/>
            <person name="Cattolico L."/>
            <person name="Jubin C."/>
            <person name="Lajus A."/>
            <person name="Segurens B."/>
            <person name="Vacherie B."/>
            <person name="Wincker P."/>
            <person name="Weissenbach J."/>
            <person name="Lemaitre B."/>
            <person name="Medigue C."/>
            <person name="Boccard F."/>
        </authorList>
    </citation>
    <scope>NUCLEOTIDE SEQUENCE [LARGE SCALE GENOMIC DNA]</scope>
    <source>
        <strain evidence="3 4">L48</strain>
    </source>
</reference>
<protein>
    <submittedName>
        <fullName evidence="3">Putative phage protein</fullName>
    </submittedName>
</protein>
<evidence type="ECO:0000256" key="2">
    <source>
        <dbReference type="SAM" id="Phobius"/>
    </source>
</evidence>
<evidence type="ECO:0000256" key="1">
    <source>
        <dbReference type="SAM" id="MobiDB-lite"/>
    </source>
</evidence>
<keyword evidence="2" id="KW-0472">Membrane</keyword>
<accession>Q1I689</accession>
<feature type="region of interest" description="Disordered" evidence="1">
    <location>
        <begin position="226"/>
        <end position="245"/>
    </location>
</feature>